<evidence type="ECO:0000256" key="2">
    <source>
        <dbReference type="SAM" id="Phobius"/>
    </source>
</evidence>
<dbReference type="EMBL" id="BAAAMY010000014">
    <property type="protein sequence ID" value="GAA1929708.1"/>
    <property type="molecule type" value="Genomic_DNA"/>
</dbReference>
<keyword evidence="2" id="KW-0812">Transmembrane</keyword>
<reference evidence="3 4" key="1">
    <citation type="journal article" date="2019" name="Int. J. Syst. Evol. Microbiol.">
        <title>The Global Catalogue of Microorganisms (GCM) 10K type strain sequencing project: providing services to taxonomists for standard genome sequencing and annotation.</title>
        <authorList>
            <consortium name="The Broad Institute Genomics Platform"/>
            <consortium name="The Broad Institute Genome Sequencing Center for Infectious Disease"/>
            <person name="Wu L."/>
            <person name="Ma J."/>
        </authorList>
    </citation>
    <scope>NUCLEOTIDE SEQUENCE [LARGE SCALE GENOMIC DNA]</scope>
    <source>
        <strain evidence="3 4">JCM 14046</strain>
    </source>
</reference>
<evidence type="ECO:0000256" key="1">
    <source>
        <dbReference type="SAM" id="MobiDB-lite"/>
    </source>
</evidence>
<feature type="transmembrane region" description="Helical" evidence="2">
    <location>
        <begin position="9"/>
        <end position="28"/>
    </location>
</feature>
<sequence>MHPTTRRRVYLTLMLTCVALILLAWNVVRLWSVPVAVGMSVVAAVLPPVAAFVANAGVTRERGGPGLERRSWDRRPPPDPDR</sequence>
<dbReference type="RefSeq" id="WP_344008936.1">
    <property type="nucleotide sequence ID" value="NZ_BAAAMY010000014.1"/>
</dbReference>
<dbReference type="InterPro" id="IPR021449">
    <property type="entry name" value="DUF3099"/>
</dbReference>
<evidence type="ECO:0000313" key="3">
    <source>
        <dbReference type="EMBL" id="GAA1929708.1"/>
    </source>
</evidence>
<dbReference type="Proteomes" id="UP001501612">
    <property type="component" value="Unassembled WGS sequence"/>
</dbReference>
<keyword evidence="2" id="KW-0472">Membrane</keyword>
<keyword evidence="4" id="KW-1185">Reference proteome</keyword>
<comment type="caution">
    <text evidence="3">The sequence shown here is derived from an EMBL/GenBank/DDBJ whole genome shotgun (WGS) entry which is preliminary data.</text>
</comment>
<feature type="transmembrane region" description="Helical" evidence="2">
    <location>
        <begin position="34"/>
        <end position="54"/>
    </location>
</feature>
<name>A0ABN2PUB0_9ACTN</name>
<evidence type="ECO:0000313" key="4">
    <source>
        <dbReference type="Proteomes" id="UP001501612"/>
    </source>
</evidence>
<dbReference type="Pfam" id="PF11298">
    <property type="entry name" value="DUF3099"/>
    <property type="match status" value="1"/>
</dbReference>
<keyword evidence="2" id="KW-1133">Transmembrane helix</keyword>
<accession>A0ABN2PUB0</accession>
<evidence type="ECO:0008006" key="5">
    <source>
        <dbReference type="Google" id="ProtNLM"/>
    </source>
</evidence>
<proteinExistence type="predicted"/>
<organism evidence="3 4">
    <name type="scientific">Nocardioides lentus</name>
    <dbReference type="NCBI Taxonomy" id="338077"/>
    <lineage>
        <taxon>Bacteria</taxon>
        <taxon>Bacillati</taxon>
        <taxon>Actinomycetota</taxon>
        <taxon>Actinomycetes</taxon>
        <taxon>Propionibacteriales</taxon>
        <taxon>Nocardioidaceae</taxon>
        <taxon>Nocardioides</taxon>
    </lineage>
</organism>
<protein>
    <recommendedName>
        <fullName evidence="5">DUF3099 domain-containing protein</fullName>
    </recommendedName>
</protein>
<gene>
    <name evidence="3" type="ORF">GCM10009737_34430</name>
</gene>
<feature type="region of interest" description="Disordered" evidence="1">
    <location>
        <begin position="60"/>
        <end position="82"/>
    </location>
</feature>